<accession>A3IYM9</accession>
<proteinExistence type="predicted"/>
<dbReference type="eggNOG" id="ENOG50331H5">
    <property type="taxonomic scope" value="Bacteria"/>
</dbReference>
<keyword evidence="1" id="KW-0812">Transmembrane</keyword>
<feature type="transmembrane region" description="Helical" evidence="1">
    <location>
        <begin position="12"/>
        <end position="30"/>
    </location>
</feature>
<keyword evidence="1" id="KW-0472">Membrane</keyword>
<comment type="caution">
    <text evidence="2">The sequence shown here is derived from an EMBL/GenBank/DDBJ whole genome shotgun (WGS) entry which is preliminary data.</text>
</comment>
<dbReference type="Proteomes" id="UP000003781">
    <property type="component" value="Unassembled WGS sequence"/>
</dbReference>
<dbReference type="InterPro" id="IPR017581">
    <property type="entry name" value="AtpR-like"/>
</dbReference>
<gene>
    <name evidence="2" type="ORF">CY0110_06434</name>
</gene>
<protein>
    <submittedName>
        <fullName evidence="2">Hypothetical membrane protein</fullName>
    </submittedName>
</protein>
<evidence type="ECO:0000313" key="2">
    <source>
        <dbReference type="EMBL" id="EAZ88415.1"/>
    </source>
</evidence>
<name>A3IYM9_9CHRO</name>
<reference evidence="2 3" key="1">
    <citation type="submission" date="2007-03" db="EMBL/GenBank/DDBJ databases">
        <authorList>
            <person name="Stal L."/>
            <person name="Ferriera S."/>
            <person name="Johnson J."/>
            <person name="Kravitz S."/>
            <person name="Beeson K."/>
            <person name="Sutton G."/>
            <person name="Rogers Y.-H."/>
            <person name="Friedman R."/>
            <person name="Frazier M."/>
            <person name="Venter J.C."/>
        </authorList>
    </citation>
    <scope>NUCLEOTIDE SEQUENCE [LARGE SCALE GENOMIC DNA]</scope>
    <source>
        <strain evidence="2 3">CCY0110</strain>
    </source>
</reference>
<dbReference type="Pfam" id="PF12966">
    <property type="entry name" value="AtpR"/>
    <property type="match status" value="1"/>
</dbReference>
<keyword evidence="1" id="KW-1133">Transmembrane helix</keyword>
<dbReference type="AlphaFoldDB" id="A3IYM9"/>
<evidence type="ECO:0000256" key="1">
    <source>
        <dbReference type="SAM" id="Phobius"/>
    </source>
</evidence>
<sequence length="98" mass="11186">MIGFLLENLIPFIFGIMLGAFYFSSLWITVRQLPTTVFPVRLFIGSFLGRILVTLFGFYLIMDGQWQRILICLGGFILARIILTNVLKPKLSNSDLKL</sequence>
<keyword evidence="3" id="KW-1185">Reference proteome</keyword>
<organism evidence="2 3">
    <name type="scientific">Crocosphaera chwakensis CCY0110</name>
    <dbReference type="NCBI Taxonomy" id="391612"/>
    <lineage>
        <taxon>Bacteria</taxon>
        <taxon>Bacillati</taxon>
        <taxon>Cyanobacteriota</taxon>
        <taxon>Cyanophyceae</taxon>
        <taxon>Oscillatoriophycideae</taxon>
        <taxon>Chroococcales</taxon>
        <taxon>Aphanothecaceae</taxon>
        <taxon>Crocosphaera</taxon>
        <taxon>Crocosphaera chwakensis</taxon>
    </lineage>
</organism>
<dbReference type="NCBIfam" id="TIGR03165">
    <property type="entry name" value="F1F0_chp_2"/>
    <property type="match status" value="1"/>
</dbReference>
<dbReference type="EMBL" id="AAXW01000084">
    <property type="protein sequence ID" value="EAZ88415.1"/>
    <property type="molecule type" value="Genomic_DNA"/>
</dbReference>
<dbReference type="OrthoDB" id="467414at2"/>
<feature type="transmembrane region" description="Helical" evidence="1">
    <location>
        <begin position="68"/>
        <end position="87"/>
    </location>
</feature>
<evidence type="ECO:0000313" key="3">
    <source>
        <dbReference type="Proteomes" id="UP000003781"/>
    </source>
</evidence>
<feature type="transmembrane region" description="Helical" evidence="1">
    <location>
        <begin position="42"/>
        <end position="62"/>
    </location>
</feature>
<dbReference type="RefSeq" id="WP_008278495.1">
    <property type="nucleotide sequence ID" value="NZ_AAXW01000084.1"/>
</dbReference>